<proteinExistence type="predicted"/>
<evidence type="ECO:0000259" key="2">
    <source>
        <dbReference type="Pfam" id="PF21537"/>
    </source>
</evidence>
<organism evidence="3 4">
    <name type="scientific">Solidesulfovibrio aerotolerans</name>
    <dbReference type="NCBI Taxonomy" id="295255"/>
    <lineage>
        <taxon>Bacteria</taxon>
        <taxon>Pseudomonadati</taxon>
        <taxon>Thermodesulfobacteriota</taxon>
        <taxon>Desulfovibrionia</taxon>
        <taxon>Desulfovibrionales</taxon>
        <taxon>Desulfovibrionaceae</taxon>
        <taxon>Solidesulfovibrio</taxon>
    </lineage>
</organism>
<accession>A0A7C9MYQ0</accession>
<evidence type="ECO:0000313" key="3">
    <source>
        <dbReference type="EMBL" id="MYL81737.1"/>
    </source>
</evidence>
<protein>
    <submittedName>
        <fullName evidence="3">TIGR03943 family protein</fullName>
    </submittedName>
</protein>
<keyword evidence="1" id="KW-1133">Transmembrane helix</keyword>
<dbReference type="Pfam" id="PF21537">
    <property type="entry name" value="DUF1980_C"/>
    <property type="match status" value="1"/>
</dbReference>
<keyword evidence="1" id="KW-0472">Membrane</keyword>
<feature type="transmembrane region" description="Helical" evidence="1">
    <location>
        <begin position="74"/>
        <end position="93"/>
    </location>
</feature>
<gene>
    <name evidence="3" type="ORF">GTA51_01100</name>
</gene>
<reference evidence="3 4" key="1">
    <citation type="submission" date="2020-01" db="EMBL/GenBank/DDBJ databases">
        <title>Genome sequence of Desulfovibrio aerotolerans DSM 16695(T).</title>
        <authorList>
            <person name="Karnachuk O."/>
            <person name="Avakyan M."/>
            <person name="Mardanov A."/>
            <person name="Kadnikov V."/>
            <person name="Ravin N."/>
        </authorList>
    </citation>
    <scope>NUCLEOTIDE SEQUENCE [LARGE SCALE GENOMIC DNA]</scope>
    <source>
        <strain evidence="3 4">DSM 16695</strain>
    </source>
</reference>
<keyword evidence="4" id="KW-1185">Reference proteome</keyword>
<evidence type="ECO:0000313" key="4">
    <source>
        <dbReference type="Proteomes" id="UP000482487"/>
    </source>
</evidence>
<dbReference type="OrthoDB" id="5420656at2"/>
<dbReference type="NCBIfam" id="TIGR03943">
    <property type="entry name" value="TIGR03943 family putative permease subunit"/>
    <property type="match status" value="1"/>
</dbReference>
<dbReference type="EMBL" id="WVUD01000001">
    <property type="protein sequence ID" value="MYL81737.1"/>
    <property type="molecule type" value="Genomic_DNA"/>
</dbReference>
<dbReference type="Proteomes" id="UP000482487">
    <property type="component" value="Unassembled WGS sequence"/>
</dbReference>
<feature type="transmembrane region" description="Helical" evidence="1">
    <location>
        <begin position="16"/>
        <end position="36"/>
    </location>
</feature>
<name>A0A7C9MYQ0_9BACT</name>
<dbReference type="InterPro" id="IPR015402">
    <property type="entry name" value="DUF1980"/>
</dbReference>
<dbReference type="AlphaFoldDB" id="A0A7C9MYQ0"/>
<feature type="transmembrane region" description="Helical" evidence="1">
    <location>
        <begin position="42"/>
        <end position="62"/>
    </location>
</feature>
<comment type="caution">
    <text evidence="3">The sequence shown here is derived from an EMBL/GenBank/DDBJ whole genome shotgun (WGS) entry which is preliminary data.</text>
</comment>
<evidence type="ECO:0000256" key="1">
    <source>
        <dbReference type="SAM" id="Phobius"/>
    </source>
</evidence>
<sequence length="266" mass="28750">MIQTTFRRLASRTDGLAMLLLAGFMGWLATAGNYWMYLNPKFKPVTLTAALVLAVLGGYAAIRPVTRPNLGRSLCYLVLLAMAGLAEGGFQALSANIDSDPFDVAATLPTPEKAPTPARLTQNGKDYIPINTGELHDIAAKGPSPSFDRPFAVRGFVHRSPELDAAGQFVLYRLAVWCCFADGTAVGLRVAFPPDQAPPDDKAWVTAYGTLRPIPEAARKDVAIPGISFSSVAPAALLAADTVETKELNPEEAYMFEWRQEEPYAF</sequence>
<feature type="domain" description="DUF1980" evidence="2">
    <location>
        <begin position="149"/>
        <end position="213"/>
    </location>
</feature>
<dbReference type="InterPro" id="IPR048447">
    <property type="entry name" value="DUF1980_C"/>
</dbReference>
<dbReference type="RefSeq" id="WP_160957946.1">
    <property type="nucleotide sequence ID" value="NZ_WVUD01000001.1"/>
</dbReference>
<keyword evidence="1" id="KW-0812">Transmembrane</keyword>